<dbReference type="SUPFAM" id="SSF55008">
    <property type="entry name" value="HMA, heavy metal-associated domain"/>
    <property type="match status" value="1"/>
</dbReference>
<name>A0A1H8LX87_9RHOB</name>
<keyword evidence="4" id="KW-1185">Reference proteome</keyword>
<evidence type="ECO:0000313" key="3">
    <source>
        <dbReference type="EMBL" id="SEO09744.1"/>
    </source>
</evidence>
<evidence type="ECO:0000256" key="1">
    <source>
        <dbReference type="ARBA" id="ARBA00022723"/>
    </source>
</evidence>
<dbReference type="Gene3D" id="3.30.70.100">
    <property type="match status" value="1"/>
</dbReference>
<dbReference type="PROSITE" id="PS01047">
    <property type="entry name" value="HMA_1"/>
    <property type="match status" value="1"/>
</dbReference>
<evidence type="ECO:0000313" key="4">
    <source>
        <dbReference type="Proteomes" id="UP000199372"/>
    </source>
</evidence>
<dbReference type="InterPro" id="IPR006121">
    <property type="entry name" value="HMA_dom"/>
</dbReference>
<dbReference type="CDD" id="cd00371">
    <property type="entry name" value="HMA"/>
    <property type="match status" value="1"/>
</dbReference>
<reference evidence="4" key="1">
    <citation type="submission" date="2016-10" db="EMBL/GenBank/DDBJ databases">
        <authorList>
            <person name="Varghese N."/>
            <person name="Submissions S."/>
        </authorList>
    </citation>
    <scope>NUCLEOTIDE SEQUENCE [LARGE SCALE GENOMIC DNA]</scope>
    <source>
        <strain evidence="4">DSM 26893</strain>
    </source>
</reference>
<dbReference type="InterPro" id="IPR017969">
    <property type="entry name" value="Heavy-metal-associated_CS"/>
</dbReference>
<dbReference type="AlphaFoldDB" id="A0A1H8LX87"/>
<dbReference type="InterPro" id="IPR036163">
    <property type="entry name" value="HMA_dom_sf"/>
</dbReference>
<sequence length="66" mass="6711">MTILNVPGMNCGHCRTAVEQAIASVDSAATPQVDLGNKTVSLESHASDQEIVDALAAKGYPATVAA</sequence>
<keyword evidence="1" id="KW-0479">Metal-binding</keyword>
<dbReference type="EMBL" id="FOCM01000012">
    <property type="protein sequence ID" value="SEO09744.1"/>
    <property type="molecule type" value="Genomic_DNA"/>
</dbReference>
<accession>A0A1H8LX87</accession>
<dbReference type="RefSeq" id="WP_091846723.1">
    <property type="nucleotide sequence ID" value="NZ_FOCM01000012.1"/>
</dbReference>
<dbReference type="PROSITE" id="PS50846">
    <property type="entry name" value="HMA_2"/>
    <property type="match status" value="1"/>
</dbReference>
<feature type="domain" description="HMA" evidence="2">
    <location>
        <begin position="1"/>
        <end position="63"/>
    </location>
</feature>
<organism evidence="3 4">
    <name type="scientific">Palleronia pelagia</name>
    <dbReference type="NCBI Taxonomy" id="387096"/>
    <lineage>
        <taxon>Bacteria</taxon>
        <taxon>Pseudomonadati</taxon>
        <taxon>Pseudomonadota</taxon>
        <taxon>Alphaproteobacteria</taxon>
        <taxon>Rhodobacterales</taxon>
        <taxon>Roseobacteraceae</taxon>
        <taxon>Palleronia</taxon>
    </lineage>
</organism>
<dbReference type="OrthoDB" id="9801832at2"/>
<dbReference type="Proteomes" id="UP000199372">
    <property type="component" value="Unassembled WGS sequence"/>
</dbReference>
<protein>
    <submittedName>
        <fullName evidence="3">Copper chaperone</fullName>
    </submittedName>
</protein>
<proteinExistence type="predicted"/>
<dbReference type="GO" id="GO:0046872">
    <property type="term" value="F:metal ion binding"/>
    <property type="evidence" value="ECO:0007669"/>
    <property type="project" value="UniProtKB-KW"/>
</dbReference>
<dbReference type="Pfam" id="PF00403">
    <property type="entry name" value="HMA"/>
    <property type="match status" value="1"/>
</dbReference>
<gene>
    <name evidence="3" type="ORF">SAMN04488011_11219</name>
</gene>
<evidence type="ECO:0000259" key="2">
    <source>
        <dbReference type="PROSITE" id="PS50846"/>
    </source>
</evidence>